<proteinExistence type="predicted"/>
<dbReference type="FunFam" id="3.30.500.10:FF:000004">
    <property type="entry name" value="Retinoic acid early-inducible protein 1-beta"/>
    <property type="match status" value="1"/>
</dbReference>
<keyword evidence="4" id="KW-1015">Disulfide bond</keyword>
<organism evidence="8 9">
    <name type="scientific">Muntiacus reevesi</name>
    <name type="common">Reeves' muntjac</name>
    <name type="synonym">Cervus reevesi</name>
    <dbReference type="NCBI Taxonomy" id="9886"/>
    <lineage>
        <taxon>Eukaryota</taxon>
        <taxon>Metazoa</taxon>
        <taxon>Chordata</taxon>
        <taxon>Craniata</taxon>
        <taxon>Vertebrata</taxon>
        <taxon>Euteleostomi</taxon>
        <taxon>Mammalia</taxon>
        <taxon>Eutheria</taxon>
        <taxon>Laurasiatheria</taxon>
        <taxon>Artiodactyla</taxon>
        <taxon>Ruminantia</taxon>
        <taxon>Pecora</taxon>
        <taxon>Cervidae</taxon>
        <taxon>Muntiacinae</taxon>
        <taxon>Muntiacus</taxon>
    </lineage>
</organism>
<dbReference type="GO" id="GO:0002486">
    <property type="term" value="P:antigen processing and presentation of endogenous peptide antigen via MHC class I via ER pathway, TAP-independent"/>
    <property type="evidence" value="ECO:0007669"/>
    <property type="project" value="TreeGrafter"/>
</dbReference>
<feature type="transmembrane region" description="Helical" evidence="6">
    <location>
        <begin position="213"/>
        <end position="238"/>
    </location>
</feature>
<dbReference type="GO" id="GO:0002476">
    <property type="term" value="P:antigen processing and presentation of endogenous peptide antigen via MHC class Ib"/>
    <property type="evidence" value="ECO:0007669"/>
    <property type="project" value="TreeGrafter"/>
</dbReference>
<keyword evidence="5" id="KW-0325">Glycoprotein</keyword>
<evidence type="ECO:0000256" key="6">
    <source>
        <dbReference type="SAM" id="Phobius"/>
    </source>
</evidence>
<dbReference type="GO" id="GO:0009897">
    <property type="term" value="C:external side of plasma membrane"/>
    <property type="evidence" value="ECO:0007669"/>
    <property type="project" value="TreeGrafter"/>
</dbReference>
<comment type="subcellular location">
    <subcellularLocation>
        <location evidence="1">Membrane</location>
    </subcellularLocation>
</comment>
<protein>
    <recommendedName>
        <fullName evidence="7">MHC class I-like antigen recognition-like domain-containing protein</fullName>
    </recommendedName>
</protein>
<sequence length="288" mass="32784">VITFSRDAHSLCYNFTIDPQPSRGEPWCVVQGQVDGNVFLSYDCGGAKVQSTSPLGEVVRTMNTWETQTETLRDIGDFLKWQLPDVILEKHMASEAKLFLFLGGSGPLTLQARMMCRWEKNGHISGSWQFGFNGQTWLLFDSENGHWTVVHSEGRRMKEKWENDRAATDFLKKVSMRDCWAGLQDFMVRWEKMLKSAESPTMGPSSVQPRATAIHLITGITAAVLACCSMSILTWILYKKRRCYPHEAPDRCSVCLWPQSLLGCFCSPAVHFRARKSDIRNPKSLYQF</sequence>
<dbReference type="Pfam" id="PF00129">
    <property type="entry name" value="MHC_I"/>
    <property type="match status" value="1"/>
</dbReference>
<feature type="domain" description="MHC class I-like antigen recognition-like" evidence="7">
    <location>
        <begin position="8"/>
        <end position="187"/>
    </location>
</feature>
<evidence type="ECO:0000313" key="9">
    <source>
        <dbReference type="Proteomes" id="UP000326062"/>
    </source>
</evidence>
<dbReference type="InterPro" id="IPR037055">
    <property type="entry name" value="MHC_I-like_Ag-recog_sf"/>
</dbReference>
<comment type="caution">
    <text evidence="8">The sequence shown here is derived from an EMBL/GenBank/DDBJ whole genome shotgun (WGS) entry which is preliminary data.</text>
</comment>
<dbReference type="InterPro" id="IPR050208">
    <property type="entry name" value="MHC_class-I_related"/>
</dbReference>
<evidence type="ECO:0000313" key="8">
    <source>
        <dbReference type="EMBL" id="KAB0379588.1"/>
    </source>
</evidence>
<dbReference type="PANTHER" id="PTHR16675:SF1">
    <property type="entry name" value="UL16 BINDING PROTEIN 21"/>
    <property type="match status" value="1"/>
</dbReference>
<evidence type="ECO:0000259" key="7">
    <source>
        <dbReference type="Pfam" id="PF00129"/>
    </source>
</evidence>
<dbReference type="Gene3D" id="3.30.500.10">
    <property type="entry name" value="MHC class I-like antigen recognition-like"/>
    <property type="match status" value="1"/>
</dbReference>
<name>A0A5J5MKU0_MUNRE</name>
<dbReference type="InterPro" id="IPR011161">
    <property type="entry name" value="MHC_I-like_Ag-recog"/>
</dbReference>
<evidence type="ECO:0000256" key="5">
    <source>
        <dbReference type="ARBA" id="ARBA00023180"/>
    </source>
</evidence>
<keyword evidence="9" id="KW-1185">Reference proteome</keyword>
<keyword evidence="2" id="KW-0732">Signal</keyword>
<evidence type="ECO:0000256" key="2">
    <source>
        <dbReference type="ARBA" id="ARBA00022729"/>
    </source>
</evidence>
<evidence type="ECO:0000256" key="4">
    <source>
        <dbReference type="ARBA" id="ARBA00023157"/>
    </source>
</evidence>
<dbReference type="InterPro" id="IPR011162">
    <property type="entry name" value="MHC_I/II-like_Ag-recog"/>
</dbReference>
<dbReference type="SUPFAM" id="SSF54452">
    <property type="entry name" value="MHC antigen-recognition domain"/>
    <property type="match status" value="1"/>
</dbReference>
<evidence type="ECO:0000256" key="1">
    <source>
        <dbReference type="ARBA" id="ARBA00004370"/>
    </source>
</evidence>
<feature type="non-terminal residue" evidence="8">
    <location>
        <position position="1"/>
    </location>
</feature>
<dbReference type="AlphaFoldDB" id="A0A5J5MKU0"/>
<reference evidence="8 9" key="1">
    <citation type="submission" date="2019-06" db="EMBL/GenBank/DDBJ databases">
        <title>Discovery of a novel chromosome fission-fusion reversal in muntjac.</title>
        <authorList>
            <person name="Mudd A.B."/>
            <person name="Bredeson J.V."/>
            <person name="Baum R."/>
            <person name="Hockemeyer D."/>
            <person name="Rokhsar D.S."/>
        </authorList>
    </citation>
    <scope>NUCLEOTIDE SEQUENCE [LARGE SCALE GENOMIC DNA]</scope>
    <source>
        <strain evidence="8">UCam_UCB_Mr</strain>
        <tissue evidence="8">Fibroblast cell line</tissue>
    </source>
</reference>
<dbReference type="EMBL" id="VCEB01000003">
    <property type="protein sequence ID" value="KAB0379588.1"/>
    <property type="molecule type" value="Genomic_DNA"/>
</dbReference>
<dbReference type="GO" id="GO:0006955">
    <property type="term" value="P:immune response"/>
    <property type="evidence" value="ECO:0007669"/>
    <property type="project" value="TreeGrafter"/>
</dbReference>
<keyword evidence="6" id="KW-1133">Transmembrane helix</keyword>
<evidence type="ECO:0000256" key="3">
    <source>
        <dbReference type="ARBA" id="ARBA00023136"/>
    </source>
</evidence>
<dbReference type="GO" id="GO:0005615">
    <property type="term" value="C:extracellular space"/>
    <property type="evidence" value="ECO:0007669"/>
    <property type="project" value="TreeGrafter"/>
</dbReference>
<dbReference type="GO" id="GO:0001916">
    <property type="term" value="P:positive regulation of T cell mediated cytotoxicity"/>
    <property type="evidence" value="ECO:0007669"/>
    <property type="project" value="TreeGrafter"/>
</dbReference>
<dbReference type="Proteomes" id="UP000326062">
    <property type="component" value="Chromosome 3"/>
</dbReference>
<keyword evidence="6" id="KW-0812">Transmembrane</keyword>
<accession>A0A5J5MKU0</accession>
<dbReference type="PANTHER" id="PTHR16675">
    <property type="entry name" value="MHC CLASS I-RELATED"/>
    <property type="match status" value="1"/>
</dbReference>
<gene>
    <name evidence="8" type="ORF">FD755_007372</name>
</gene>
<keyword evidence="3 6" id="KW-0472">Membrane</keyword>